<accession>A0A417YBE8</accession>
<dbReference type="Proteomes" id="UP000285456">
    <property type="component" value="Unassembled WGS sequence"/>
</dbReference>
<evidence type="ECO:0000256" key="2">
    <source>
        <dbReference type="ARBA" id="ARBA00022692"/>
    </source>
</evidence>
<dbReference type="GO" id="GO:0005576">
    <property type="term" value="C:extracellular region"/>
    <property type="evidence" value="ECO:0007669"/>
    <property type="project" value="TreeGrafter"/>
</dbReference>
<feature type="transmembrane region" description="Helical" evidence="5">
    <location>
        <begin position="170"/>
        <end position="192"/>
    </location>
</feature>
<feature type="transmembrane region" description="Helical" evidence="5">
    <location>
        <begin position="204"/>
        <end position="223"/>
    </location>
</feature>
<feature type="region of interest" description="Disordered" evidence="6">
    <location>
        <begin position="847"/>
        <end position="888"/>
    </location>
</feature>
<keyword evidence="8" id="KW-1185">Reference proteome</keyword>
<reference evidence="7 8" key="1">
    <citation type="journal article" date="2007" name="Int. J. Syst. Evol. Microbiol.">
        <title>Oceanobacillus profundus sp. nov., isolated from a deep-sea sediment core.</title>
        <authorList>
            <person name="Kim Y.G."/>
            <person name="Choi D.H."/>
            <person name="Hyun S."/>
            <person name="Cho B.C."/>
        </authorList>
    </citation>
    <scope>NUCLEOTIDE SEQUENCE [LARGE SCALE GENOMIC DNA]</scope>
    <source>
        <strain evidence="7 8">DSM 18246</strain>
    </source>
</reference>
<evidence type="ECO:0000313" key="8">
    <source>
        <dbReference type="Proteomes" id="UP000285456"/>
    </source>
</evidence>
<feature type="transmembrane region" description="Helical" evidence="5">
    <location>
        <begin position="66"/>
        <end position="88"/>
    </location>
</feature>
<keyword evidence="2 5" id="KW-0812">Transmembrane</keyword>
<feature type="transmembrane region" description="Helical" evidence="5">
    <location>
        <begin position="287"/>
        <end position="308"/>
    </location>
</feature>
<comment type="similarity">
    <text evidence="5">Belongs to the UPF0182 family.</text>
</comment>
<evidence type="ECO:0000256" key="1">
    <source>
        <dbReference type="ARBA" id="ARBA00022475"/>
    </source>
</evidence>
<feature type="compositionally biased region" description="Acidic residues" evidence="6">
    <location>
        <begin position="859"/>
        <end position="879"/>
    </location>
</feature>
<feature type="transmembrane region" description="Helical" evidence="5">
    <location>
        <begin position="256"/>
        <end position="275"/>
    </location>
</feature>
<dbReference type="InterPro" id="IPR005372">
    <property type="entry name" value="UPF0182"/>
</dbReference>
<dbReference type="AlphaFoldDB" id="A0A417YBE8"/>
<keyword evidence="4 5" id="KW-0472">Membrane</keyword>
<feature type="transmembrane region" description="Helical" evidence="5">
    <location>
        <begin position="21"/>
        <end position="43"/>
    </location>
</feature>
<keyword evidence="3 5" id="KW-1133">Transmembrane helix</keyword>
<dbReference type="PANTHER" id="PTHR39344">
    <property type="entry name" value="UPF0182 PROTEIN SLL1060"/>
    <property type="match status" value="1"/>
</dbReference>
<dbReference type="OrthoDB" id="9763654at2"/>
<evidence type="ECO:0000256" key="3">
    <source>
        <dbReference type="ARBA" id="ARBA00022989"/>
    </source>
</evidence>
<evidence type="ECO:0000256" key="6">
    <source>
        <dbReference type="SAM" id="MobiDB-lite"/>
    </source>
</evidence>
<dbReference type="RefSeq" id="WP_118890194.1">
    <property type="nucleotide sequence ID" value="NZ_PHUT01000014.1"/>
</dbReference>
<protein>
    <recommendedName>
        <fullName evidence="5">UPF0182 protein D1B32_19365</fullName>
    </recommendedName>
</protein>
<organism evidence="7 8">
    <name type="scientific">Oceanobacillus profundus</name>
    <dbReference type="NCBI Taxonomy" id="372463"/>
    <lineage>
        <taxon>Bacteria</taxon>
        <taxon>Bacillati</taxon>
        <taxon>Bacillota</taxon>
        <taxon>Bacilli</taxon>
        <taxon>Bacillales</taxon>
        <taxon>Bacillaceae</taxon>
        <taxon>Oceanobacillus</taxon>
    </lineage>
</organism>
<name>A0A417YBE8_9BACI</name>
<keyword evidence="1 5" id="KW-1003">Cell membrane</keyword>
<dbReference type="HAMAP" id="MF_01600">
    <property type="entry name" value="UPF0182"/>
    <property type="match status" value="1"/>
</dbReference>
<gene>
    <name evidence="7" type="ORF">D1B32_19365</name>
</gene>
<dbReference type="PANTHER" id="PTHR39344:SF1">
    <property type="entry name" value="UPF0182 PROTEIN SLL1060"/>
    <property type="match status" value="1"/>
</dbReference>
<comment type="subcellular location">
    <subcellularLocation>
        <location evidence="5">Cell membrane</location>
        <topology evidence="5">Multi-pass membrane protein</topology>
    </subcellularLocation>
</comment>
<sequence>MDFNVNINQKQMKKIQKFGGWTGAIIGILFLLFILGTIAFQWITEYIWMDSIDFGNVFTTILGSKLTLAAAGFVIFGFVTWLTVFWIRRTYLSHFDHHQLPAFFSQKKVIVNGIIIAIAVFAGLIGSIIVQGVGWEPLLKVLNYETFGESDPIFNRDISFYMFVLPFLEIIINILLGLSFFMLVVVIAAYSVFHMYRMNRSAQIHLGLTIAIIGVLLAVTHLLSPFQTLLTNQVNVFQTSVVHGLSYTDRIINIPVSYILAAVAVIGAIWVILTLRKGNINSILIPIVLYIAVIILGQGVSAIVQNYMVEPNEFQREQPYLEHNLNYTRQAYDLENINISEHPGNQDSLDEEMIENNELTINNVRINDSRPLLDIYNQLQTFRTYYQFNDIDVDRYEIDGDYQQVFIGARELSTDDLPEQAQTWVNQTLRYTHGYGIAMSQVNEVTSQGQPQYIVRNLPPEGEVDVERPQIYFGELDYPNVIVNSAVDEFDYPSGDENMTNRYEADKGIQLSGWNRLLFAMNEGSFRMLVSDQLSNESQLLDTRNIVDRVNRIAPFFEYDEDPYIIVRDDGSLAWIIDAYLVEQGYPYAENYQDNKNYIKNAAKVMVDAYTGEVNFFVTEPDDPLLKTYQNIFPDLFTTEIPEDVQSHFRYPERLFTIQANKYGTYHMTNLEIFYNREDRWEFPTEHYFNEDIEMEPYYVTMKLPEYEEEEFILMMPYTPRNRQNMIGWIGVRNDGEHYGEKFVYRFPKQENVYGPQQIENRINQDSVISQELNLWSQGGSQVIRGNLLSIPLEDTMLYVEPIYIESSNETSLPEVKQVVVAYQDHIVMEATFDEALERILELASGDIDASDLQPEGPSQEDIEGEPEQSTETEEEEPSAPETSVDSDQLLQEFSELFSNYQDALANGNWEEAGEIMAEIESRLEQANQ</sequence>
<evidence type="ECO:0000256" key="4">
    <source>
        <dbReference type="ARBA" id="ARBA00023136"/>
    </source>
</evidence>
<evidence type="ECO:0000313" key="7">
    <source>
        <dbReference type="EMBL" id="RHW30010.1"/>
    </source>
</evidence>
<dbReference type="EMBL" id="QWEH01000017">
    <property type="protein sequence ID" value="RHW30010.1"/>
    <property type="molecule type" value="Genomic_DNA"/>
</dbReference>
<proteinExistence type="inferred from homology"/>
<feature type="transmembrane region" description="Helical" evidence="5">
    <location>
        <begin position="109"/>
        <end position="130"/>
    </location>
</feature>
<comment type="caution">
    <text evidence="7">The sequence shown here is derived from an EMBL/GenBank/DDBJ whole genome shotgun (WGS) entry which is preliminary data.</text>
</comment>
<evidence type="ECO:0000256" key="5">
    <source>
        <dbReference type="HAMAP-Rule" id="MF_01600"/>
    </source>
</evidence>
<dbReference type="Pfam" id="PF03699">
    <property type="entry name" value="UPF0182"/>
    <property type="match status" value="1"/>
</dbReference>
<dbReference type="GO" id="GO:0005886">
    <property type="term" value="C:plasma membrane"/>
    <property type="evidence" value="ECO:0007669"/>
    <property type="project" value="UniProtKB-SubCell"/>
</dbReference>